<organism evidence="3 4">
    <name type="scientific">Brachybacterium equifaecis</name>
    <dbReference type="NCBI Taxonomy" id="2910770"/>
    <lineage>
        <taxon>Bacteria</taxon>
        <taxon>Bacillati</taxon>
        <taxon>Actinomycetota</taxon>
        <taxon>Actinomycetes</taxon>
        <taxon>Micrococcales</taxon>
        <taxon>Dermabacteraceae</taxon>
        <taxon>Brachybacterium</taxon>
    </lineage>
</organism>
<keyword evidence="4" id="KW-1185">Reference proteome</keyword>
<dbReference type="InterPro" id="IPR001296">
    <property type="entry name" value="Glyco_trans_1"/>
</dbReference>
<dbReference type="Gene3D" id="3.40.50.2000">
    <property type="entry name" value="Glycogen Phosphorylase B"/>
    <property type="match status" value="1"/>
</dbReference>
<dbReference type="Proteomes" id="UP001203761">
    <property type="component" value="Unassembled WGS sequence"/>
</dbReference>
<dbReference type="SUPFAM" id="SSF53756">
    <property type="entry name" value="UDP-Glycosyltransferase/glycogen phosphorylase"/>
    <property type="match status" value="1"/>
</dbReference>
<gene>
    <name evidence="3" type="ORF">Bequi_07600</name>
</gene>
<protein>
    <recommendedName>
        <fullName evidence="2">Glycosyl transferase family 1 domain-containing protein</fullName>
    </recommendedName>
</protein>
<dbReference type="RefSeq" id="WP_249737336.1">
    <property type="nucleotide sequence ID" value="NZ_JAKNCJ010000002.1"/>
</dbReference>
<evidence type="ECO:0000259" key="2">
    <source>
        <dbReference type="Pfam" id="PF00534"/>
    </source>
</evidence>
<evidence type="ECO:0000256" key="1">
    <source>
        <dbReference type="ARBA" id="ARBA00022679"/>
    </source>
</evidence>
<accession>A0ABT0R0G3</accession>
<feature type="domain" description="Glycosyl transferase family 1" evidence="2">
    <location>
        <begin position="198"/>
        <end position="280"/>
    </location>
</feature>
<reference evidence="3" key="1">
    <citation type="submission" date="2022-02" db="EMBL/GenBank/DDBJ databases">
        <authorList>
            <person name="Lee M."/>
            <person name="Kim S.-J."/>
            <person name="Jung M.-Y."/>
        </authorList>
    </citation>
    <scope>NUCLEOTIDE SEQUENCE</scope>
    <source>
        <strain evidence="3">JHP9</strain>
    </source>
</reference>
<name>A0ABT0R0G3_9MICO</name>
<evidence type="ECO:0000313" key="4">
    <source>
        <dbReference type="Proteomes" id="UP001203761"/>
    </source>
</evidence>
<keyword evidence="1" id="KW-0808">Transferase</keyword>
<proteinExistence type="predicted"/>
<evidence type="ECO:0000313" key="3">
    <source>
        <dbReference type="EMBL" id="MCL6423249.1"/>
    </source>
</evidence>
<comment type="caution">
    <text evidence="3">The sequence shown here is derived from an EMBL/GenBank/DDBJ whole genome shotgun (WGS) entry which is preliminary data.</text>
</comment>
<sequence>MTVTFIAPDLPHPSGGLRVIHALAASLDRQGVPAKVWHGDRYRVPTGDLAPAPVVCADSLAFVPGDILVMTEINALAWAPEFSQVPVVLHVQGPDFVFAGIEPGSTAARAPYPGWPNATAVIAASRTLETLMEETLAGRLPLFRIPVVVDTDLFAPAEKDQLIAYMPRRRMEEMVPVLNLLSRREEMQGWDLLPIDGMTREQVAEALGRSAIFLSGAEREGFGLPGAEALAAGAAVVGFSGHGGTEYMADGRATVIPEGDAVAMMRAVLAEMEAFENDRRAWDSKREDARQFIGEEFCGGSRDAAALRVFTQLLADGAPSRITESVELRHFSAYKVRGALPRARVAVRSALGGLRRRIRG</sequence>
<dbReference type="EMBL" id="JAKNCJ010000002">
    <property type="protein sequence ID" value="MCL6423249.1"/>
    <property type="molecule type" value="Genomic_DNA"/>
</dbReference>
<dbReference type="Pfam" id="PF00534">
    <property type="entry name" value="Glycos_transf_1"/>
    <property type="match status" value="1"/>
</dbReference>